<evidence type="ECO:0000313" key="8">
    <source>
        <dbReference type="EMBL" id="KAF8377071.1"/>
    </source>
</evidence>
<keyword evidence="5" id="KW-0539">Nucleus</keyword>
<evidence type="ECO:0000256" key="5">
    <source>
        <dbReference type="ARBA" id="ARBA00023242"/>
    </source>
</evidence>
<keyword evidence="4" id="KW-0611">Plant defense</keyword>
<dbReference type="OrthoDB" id="438440at2759"/>
<evidence type="ECO:0000256" key="4">
    <source>
        <dbReference type="ARBA" id="ARBA00022821"/>
    </source>
</evidence>
<dbReference type="GO" id="GO:0005634">
    <property type="term" value="C:nucleus"/>
    <property type="evidence" value="ECO:0007669"/>
    <property type="project" value="UniProtKB-SubCell"/>
</dbReference>
<dbReference type="PANTHER" id="PTHR47413:SF2">
    <property type="entry name" value="LIPASE-LIKE PAD4"/>
    <property type="match status" value="1"/>
</dbReference>
<evidence type="ECO:0000313" key="9">
    <source>
        <dbReference type="Proteomes" id="UP000655225"/>
    </source>
</evidence>
<evidence type="ECO:0000259" key="6">
    <source>
        <dbReference type="Pfam" id="PF01764"/>
    </source>
</evidence>
<dbReference type="Proteomes" id="UP000655225">
    <property type="component" value="Unassembled WGS sequence"/>
</dbReference>
<evidence type="ECO:0000259" key="7">
    <source>
        <dbReference type="Pfam" id="PF18117"/>
    </source>
</evidence>
<keyword evidence="9" id="KW-1185">Reference proteome</keyword>
<proteinExistence type="predicted"/>
<reference evidence="8 9" key="1">
    <citation type="submission" date="2020-04" db="EMBL/GenBank/DDBJ databases">
        <title>Plant Genome Project.</title>
        <authorList>
            <person name="Zhang R.-G."/>
        </authorList>
    </citation>
    <scope>NUCLEOTIDE SEQUENCE [LARGE SCALE GENOMIC DNA]</scope>
    <source>
        <strain evidence="8">YNK0</strain>
        <tissue evidence="8">Leaf</tissue>
    </source>
</reference>
<dbReference type="GO" id="GO:0005737">
    <property type="term" value="C:cytoplasm"/>
    <property type="evidence" value="ECO:0007669"/>
    <property type="project" value="UniProtKB-SubCell"/>
</dbReference>
<dbReference type="PANTHER" id="PTHR47413">
    <property type="entry name" value="LIPASE-LIKE PAD4"/>
    <property type="match status" value="1"/>
</dbReference>
<protein>
    <recommendedName>
        <fullName evidence="10">Lipase-like PAD4</fullName>
    </recommendedName>
</protein>
<dbReference type="Gene3D" id="3.40.50.1820">
    <property type="entry name" value="alpha/beta hydrolase"/>
    <property type="match status" value="1"/>
</dbReference>
<accession>A0A834YC47</accession>
<dbReference type="Pfam" id="PF01764">
    <property type="entry name" value="Lipase_3"/>
    <property type="match status" value="1"/>
</dbReference>
<dbReference type="InterPro" id="IPR002921">
    <property type="entry name" value="Fungal_lipase-type"/>
</dbReference>
<sequence length="611" mass="69057">MEAEASLFETSETLGVFLASTPMLSESWRLCSLANTTVAAAPDSFVVHQIGEVGYVAFSGIRPIAGLHPNGNNLVPLDRSSNGLFSSFRGHGDGEEPVMILAIMEKCKSVIITGHSIGGTTASLAALWLLSYLQSVSSSLPILCITFGSPLLGNESLSRAILRERWGGNFCHVVTKHDIVPRLLFAPLGPVTTQLNCLLQFWHLSMNSPQLGQLSIQLSDEEKIEFYRFVLAHVTAVGAVEEDSMRSSYWPFGSFLFCSEDGAVCVENATAVVRMLYLVFTTGSADSSIEDHLKYGDVIGRVSQQFLIGRSFTQGVIPKSCYEVGISLALEASGIAGQDRVAGPAKECLKMAKQMGRTPNLNSANLAIDLAKVTPYRAQIEWYKALCDDSYDQMGYYDSFKLRGASKRDFKINLNRLKLARFWNNVIHMLDTNQLPHDFHKREKWVNTSHFYKLLVEPLDIAEYYRPGTHRTKGGYLMHGRERRYKIFDRWWRERKVTENDNNKRSKYAGLTQDSCFWARVEEAREWLENARSENDVWKLAEIWENIGKFELYARRLVESKEVSRDVLAKNSSYSLWVEEWKQLKSQFLQIPPQFPGYLDGEVVPSSYPRR</sequence>
<feature type="domain" description="Fungal lipase-type" evidence="6">
    <location>
        <begin position="103"/>
        <end position="185"/>
    </location>
</feature>
<organism evidence="8 9">
    <name type="scientific">Tetracentron sinense</name>
    <name type="common">Spur-leaf</name>
    <dbReference type="NCBI Taxonomy" id="13715"/>
    <lineage>
        <taxon>Eukaryota</taxon>
        <taxon>Viridiplantae</taxon>
        <taxon>Streptophyta</taxon>
        <taxon>Embryophyta</taxon>
        <taxon>Tracheophyta</taxon>
        <taxon>Spermatophyta</taxon>
        <taxon>Magnoliopsida</taxon>
        <taxon>Trochodendrales</taxon>
        <taxon>Trochodendraceae</taxon>
        <taxon>Tetracentron</taxon>
    </lineage>
</organism>
<dbReference type="OMA" id="YKIFDKW"/>
<gene>
    <name evidence="8" type="ORF">HHK36_030444</name>
</gene>
<evidence type="ECO:0000256" key="2">
    <source>
        <dbReference type="ARBA" id="ARBA00004496"/>
    </source>
</evidence>
<dbReference type="GO" id="GO:0006952">
    <property type="term" value="P:defense response"/>
    <property type="evidence" value="ECO:0007669"/>
    <property type="project" value="UniProtKB-KW"/>
</dbReference>
<evidence type="ECO:0000256" key="1">
    <source>
        <dbReference type="ARBA" id="ARBA00004123"/>
    </source>
</evidence>
<dbReference type="GO" id="GO:0006629">
    <property type="term" value="P:lipid metabolic process"/>
    <property type="evidence" value="ECO:0007669"/>
    <property type="project" value="InterPro"/>
</dbReference>
<keyword evidence="3" id="KW-0963">Cytoplasm</keyword>
<comment type="subcellular location">
    <subcellularLocation>
        <location evidence="2">Cytoplasm</location>
    </subcellularLocation>
    <subcellularLocation>
        <location evidence="1">Nucleus</location>
    </subcellularLocation>
</comment>
<dbReference type="AlphaFoldDB" id="A0A834YC47"/>
<comment type="caution">
    <text evidence="8">The sequence shown here is derived from an EMBL/GenBank/DDBJ whole genome shotgun (WGS) entry which is preliminary data.</text>
</comment>
<evidence type="ECO:0000256" key="3">
    <source>
        <dbReference type="ARBA" id="ARBA00022490"/>
    </source>
</evidence>
<dbReference type="InterPro" id="IPR029058">
    <property type="entry name" value="AB_hydrolase_fold"/>
</dbReference>
<feature type="domain" description="EDS1 EP" evidence="7">
    <location>
        <begin position="378"/>
        <end position="585"/>
    </location>
</feature>
<dbReference type="SUPFAM" id="SSF53474">
    <property type="entry name" value="alpha/beta-Hydrolases"/>
    <property type="match status" value="1"/>
</dbReference>
<dbReference type="Pfam" id="PF18117">
    <property type="entry name" value="EDS1_EP"/>
    <property type="match status" value="1"/>
</dbReference>
<name>A0A834YC47_TETSI</name>
<evidence type="ECO:0008006" key="10">
    <source>
        <dbReference type="Google" id="ProtNLM"/>
    </source>
</evidence>
<dbReference type="InterPro" id="IPR041266">
    <property type="entry name" value="EDS1_EP"/>
</dbReference>
<dbReference type="EMBL" id="JABCRI010000024">
    <property type="protein sequence ID" value="KAF8377071.1"/>
    <property type="molecule type" value="Genomic_DNA"/>
</dbReference>